<organism evidence="7">
    <name type="scientific">Pelagomonas calceolata</name>
    <dbReference type="NCBI Taxonomy" id="35677"/>
    <lineage>
        <taxon>Eukaryota</taxon>
        <taxon>Sar</taxon>
        <taxon>Stramenopiles</taxon>
        <taxon>Ochrophyta</taxon>
        <taxon>Pelagophyceae</taxon>
        <taxon>Pelagomonadales</taxon>
        <taxon>Pelagomonadaceae</taxon>
        <taxon>Pelagomonas</taxon>
    </lineage>
</organism>
<dbReference type="Pfam" id="PF04547">
    <property type="entry name" value="Anoctamin"/>
    <property type="match status" value="1"/>
</dbReference>
<comment type="subcellular location">
    <subcellularLocation>
        <location evidence="1">Membrane</location>
        <topology evidence="1">Multi-pass membrane protein</topology>
    </subcellularLocation>
</comment>
<dbReference type="OrthoDB" id="296386at2759"/>
<feature type="transmembrane region" description="Helical" evidence="5">
    <location>
        <begin position="297"/>
        <end position="314"/>
    </location>
</feature>
<feature type="transmembrane region" description="Helical" evidence="5">
    <location>
        <begin position="451"/>
        <end position="468"/>
    </location>
</feature>
<evidence type="ECO:0000256" key="4">
    <source>
        <dbReference type="ARBA" id="ARBA00023136"/>
    </source>
</evidence>
<dbReference type="EMBL" id="HBIW01020290">
    <property type="protein sequence ID" value="CAE0702014.1"/>
    <property type="molecule type" value="Transcribed_RNA"/>
</dbReference>
<dbReference type="PANTHER" id="PTHR12308">
    <property type="entry name" value="ANOCTAMIN"/>
    <property type="match status" value="1"/>
</dbReference>
<accession>A0A7S4A2Z8</accession>
<dbReference type="GO" id="GO:0016020">
    <property type="term" value="C:membrane"/>
    <property type="evidence" value="ECO:0007669"/>
    <property type="project" value="UniProtKB-SubCell"/>
</dbReference>
<protein>
    <recommendedName>
        <fullName evidence="6">Anoctamin transmembrane domain-containing protein</fullName>
    </recommendedName>
</protein>
<dbReference type="EMBL" id="CAKKNE010000002">
    <property type="protein sequence ID" value="CAH0369324.1"/>
    <property type="molecule type" value="Genomic_DNA"/>
</dbReference>
<keyword evidence="9" id="KW-1185">Reference proteome</keyword>
<keyword evidence="4 5" id="KW-0472">Membrane</keyword>
<feature type="transmembrane region" description="Helical" evidence="5">
    <location>
        <begin position="582"/>
        <end position="601"/>
    </location>
</feature>
<reference evidence="8" key="2">
    <citation type="submission" date="2021-11" db="EMBL/GenBank/DDBJ databases">
        <authorList>
            <consortium name="Genoscope - CEA"/>
            <person name="William W."/>
        </authorList>
    </citation>
    <scope>NUCLEOTIDE SEQUENCE</scope>
</reference>
<reference evidence="7" key="1">
    <citation type="submission" date="2021-01" db="EMBL/GenBank/DDBJ databases">
        <authorList>
            <person name="Corre E."/>
            <person name="Pelletier E."/>
            <person name="Niang G."/>
            <person name="Scheremetjew M."/>
            <person name="Finn R."/>
            <person name="Kale V."/>
            <person name="Holt S."/>
            <person name="Cochrane G."/>
            <person name="Meng A."/>
            <person name="Brown T."/>
            <person name="Cohen L."/>
        </authorList>
    </citation>
    <scope>NUCLEOTIDE SEQUENCE</scope>
    <source>
        <strain evidence="7">CCMP1756</strain>
    </source>
</reference>
<sequence>MSKVAPAGDMLDEAERLTAAPSVHYDYAIVVPKVSPAYLKELKERVEHAGFVTEEFDALSGQYEVSVLKLGAPQQRLMEFAFAQGVPGRLDPAKLQAAAAALDPPLAFNERPADEHGWSLGSLTEKLALFPLFDYIYAVVRPAKIDMFTAFVDTTRHKVILRMLCASSKLPGAARGAGLDARAMDRVEPAPLLPYKADKSGDGPRISTLILLHDHDKRDALHKEWLGNYKIILKPWEQPINHIRVYLGEQMGFYFLFVSTWATSYLINGIIGLVLYALMKLVPPFNGHGAIHQVPNALHAGLVIIMCSITLQKFKRQQEVCNKRWGANQWADAKPRVRPAFEGLPMTSVVHGKVELDFPDWWRRGRQTVAWSIIVVLLWADLGVVAYVNVLKHQKDEQIKGLANNHLSILIAMCQVQGVNALGSILARILTKYENWKTDEEYAHHLTMKDVIFQLINTFLPQFWVAFIEPMRYDDDKMCPPTNNCKGELSFQIAILFAGQAGYSLAKQAVLPVVLRFLSQRRIQRLGCEDNLGGTEGEPDADWRTEARKDFVELTEYDNIEGPIEDYVELTLQFGYVTMFTAVYPFAPLISFAFNTLQIWMDGHKLLKLHRRPLPLEVRNIGIWEDIFQILSKIGCVTNVALCFFVVDISPIFLNPRYEEDGRRDYQAVKMKLGLFIAFSVGFLLLTTVIEQLFTPVSTAVRVQRARQTIYQQCVLGDRETSAFVNEADAAPDDNSDLASGGHDDSFDIMAALRGG</sequence>
<feature type="transmembrane region" description="Helical" evidence="5">
    <location>
        <begin position="369"/>
        <end position="388"/>
    </location>
</feature>
<evidence type="ECO:0000259" key="6">
    <source>
        <dbReference type="Pfam" id="PF04547"/>
    </source>
</evidence>
<feature type="transmembrane region" description="Helical" evidence="5">
    <location>
        <begin position="673"/>
        <end position="694"/>
    </location>
</feature>
<feature type="transmembrane region" description="Helical" evidence="5">
    <location>
        <begin position="408"/>
        <end position="430"/>
    </location>
</feature>
<name>A0A7S4A2Z8_9STRA</name>
<dbReference type="AlphaFoldDB" id="A0A7S4A2Z8"/>
<dbReference type="InterPro" id="IPR049452">
    <property type="entry name" value="Anoctamin_TM"/>
</dbReference>
<dbReference type="PANTHER" id="PTHR12308:SF73">
    <property type="entry name" value="ANOCTAMIN"/>
    <property type="match status" value="1"/>
</dbReference>
<evidence type="ECO:0000256" key="1">
    <source>
        <dbReference type="ARBA" id="ARBA00004141"/>
    </source>
</evidence>
<evidence type="ECO:0000313" key="7">
    <source>
        <dbReference type="EMBL" id="CAE0702014.1"/>
    </source>
</evidence>
<dbReference type="GO" id="GO:0005254">
    <property type="term" value="F:chloride channel activity"/>
    <property type="evidence" value="ECO:0007669"/>
    <property type="project" value="TreeGrafter"/>
</dbReference>
<dbReference type="InterPro" id="IPR007632">
    <property type="entry name" value="Anoctamin"/>
</dbReference>
<evidence type="ECO:0000313" key="9">
    <source>
        <dbReference type="Proteomes" id="UP000789595"/>
    </source>
</evidence>
<evidence type="ECO:0000256" key="5">
    <source>
        <dbReference type="SAM" id="Phobius"/>
    </source>
</evidence>
<feature type="transmembrane region" description="Helical" evidence="5">
    <location>
        <begin position="253"/>
        <end position="277"/>
    </location>
</feature>
<feature type="domain" description="Anoctamin transmembrane" evidence="6">
    <location>
        <begin position="243"/>
        <end position="708"/>
    </location>
</feature>
<dbReference type="Proteomes" id="UP000789595">
    <property type="component" value="Unassembled WGS sequence"/>
</dbReference>
<keyword evidence="2 5" id="KW-0812">Transmembrane</keyword>
<gene>
    <name evidence="7" type="ORF">PCAL00307_LOCUS17450</name>
    <name evidence="8" type="ORF">PECAL_2P24440</name>
</gene>
<keyword evidence="3 5" id="KW-1133">Transmembrane helix</keyword>
<evidence type="ECO:0000313" key="8">
    <source>
        <dbReference type="EMBL" id="CAH0369324.1"/>
    </source>
</evidence>
<evidence type="ECO:0000256" key="3">
    <source>
        <dbReference type="ARBA" id="ARBA00022989"/>
    </source>
</evidence>
<proteinExistence type="predicted"/>
<evidence type="ECO:0000256" key="2">
    <source>
        <dbReference type="ARBA" id="ARBA00022692"/>
    </source>
</evidence>